<dbReference type="RefSeq" id="WP_175506077.1">
    <property type="nucleotide sequence ID" value="NZ_CP054841.1"/>
</dbReference>
<keyword evidence="1" id="KW-0106">Calcium</keyword>
<geneLocation type="plasmid" evidence="3 4">
    <name>unnamed1</name>
</geneLocation>
<evidence type="ECO:0000256" key="1">
    <source>
        <dbReference type="ARBA" id="ARBA00022837"/>
    </source>
</evidence>
<evidence type="ECO:0000313" key="3">
    <source>
        <dbReference type="EMBL" id="QKV55288.1"/>
    </source>
</evidence>
<keyword evidence="3" id="KW-0614">Plasmid</keyword>
<dbReference type="Proteomes" id="UP000509579">
    <property type="component" value="Plasmid unnamed1"/>
</dbReference>
<dbReference type="Pfam" id="PF06594">
    <property type="entry name" value="HCBP_related"/>
    <property type="match status" value="1"/>
</dbReference>
<organism evidence="3 4">
    <name type="scientific">Comamonas antarctica</name>
    <dbReference type="NCBI Taxonomy" id="2743470"/>
    <lineage>
        <taxon>Bacteria</taxon>
        <taxon>Pseudomonadati</taxon>
        <taxon>Pseudomonadota</taxon>
        <taxon>Betaproteobacteria</taxon>
        <taxon>Burkholderiales</taxon>
        <taxon>Comamonadaceae</taxon>
        <taxon>Comamonas</taxon>
    </lineage>
</organism>
<dbReference type="EMBL" id="CP054841">
    <property type="protein sequence ID" value="QKV55288.1"/>
    <property type="molecule type" value="Genomic_DNA"/>
</dbReference>
<evidence type="ECO:0000259" key="2">
    <source>
        <dbReference type="Pfam" id="PF06594"/>
    </source>
</evidence>
<reference evidence="3 4" key="1">
    <citation type="submission" date="2020-06" db="EMBL/GenBank/DDBJ databases">
        <title>Acidovorax antarctica sp. nov., isolated from Corinth ice sheet soil, Antarctic Fields Peninsula.</title>
        <authorList>
            <person name="Xu Q."/>
            <person name="Peng F."/>
        </authorList>
    </citation>
    <scope>NUCLEOTIDE SEQUENCE [LARGE SCALE GENOMIC DNA]</scope>
    <source>
        <strain evidence="3 4">16-35-5</strain>
        <plasmid evidence="3 4">unnamed1</plasmid>
    </source>
</reference>
<evidence type="ECO:0000313" key="4">
    <source>
        <dbReference type="Proteomes" id="UP000509579"/>
    </source>
</evidence>
<feature type="domain" description="Haemolysin-type calcium binding-related" evidence="2">
    <location>
        <begin position="34"/>
        <end position="73"/>
    </location>
</feature>
<gene>
    <name evidence="3" type="ORF">HUK68_20360</name>
</gene>
<dbReference type="AlphaFoldDB" id="A0A6N1X906"/>
<proteinExistence type="predicted"/>
<protein>
    <recommendedName>
        <fullName evidence="2">Haemolysin-type calcium binding-related domain-containing protein</fullName>
    </recommendedName>
</protein>
<accession>A0A6N1X906</accession>
<keyword evidence="4" id="KW-1185">Reference proteome</keyword>
<dbReference type="KEGG" id="aant:HUK68_20360"/>
<dbReference type="InterPro" id="IPR010566">
    <property type="entry name" value="Haemolys_ca-bd"/>
</dbReference>
<sequence length="84" mass="9196">MENAEHKRLDGAAEVPWGSAVAASEIVARRHGDHLLLQLRGSAQTVTVHDYFRKNAAGGYIADEVRFADGRLWQMRPASAVPKA</sequence>
<name>A0A6N1X906_9BURK</name>